<dbReference type="EMBL" id="MU003715">
    <property type="protein sequence ID" value="KAF2804098.1"/>
    <property type="molecule type" value="Genomic_DNA"/>
</dbReference>
<gene>
    <name evidence="2 4" type="ORF">BDZ99DRAFT_546061</name>
</gene>
<feature type="region of interest" description="Disordered" evidence="1">
    <location>
        <begin position="1"/>
        <end position="33"/>
    </location>
</feature>
<feature type="compositionally biased region" description="Basic and acidic residues" evidence="1">
    <location>
        <begin position="174"/>
        <end position="184"/>
    </location>
</feature>
<feature type="compositionally biased region" description="Polar residues" evidence="1">
    <location>
        <begin position="14"/>
        <end position="26"/>
    </location>
</feature>
<evidence type="ECO:0000313" key="4">
    <source>
        <dbReference type="RefSeq" id="XP_033571062.1"/>
    </source>
</evidence>
<organism evidence="2">
    <name type="scientific">Mytilinidion resinicola</name>
    <dbReference type="NCBI Taxonomy" id="574789"/>
    <lineage>
        <taxon>Eukaryota</taxon>
        <taxon>Fungi</taxon>
        <taxon>Dikarya</taxon>
        <taxon>Ascomycota</taxon>
        <taxon>Pezizomycotina</taxon>
        <taxon>Dothideomycetes</taxon>
        <taxon>Pleosporomycetidae</taxon>
        <taxon>Mytilinidiales</taxon>
        <taxon>Mytilinidiaceae</taxon>
        <taxon>Mytilinidion</taxon>
    </lineage>
</organism>
<evidence type="ECO:0000313" key="3">
    <source>
        <dbReference type="Proteomes" id="UP000504636"/>
    </source>
</evidence>
<keyword evidence="3" id="KW-1185">Reference proteome</keyword>
<feature type="compositionally biased region" description="Low complexity" evidence="1">
    <location>
        <begin position="212"/>
        <end position="228"/>
    </location>
</feature>
<feature type="compositionally biased region" description="Polar residues" evidence="1">
    <location>
        <begin position="229"/>
        <end position="243"/>
    </location>
</feature>
<name>A0A6A6Y6E0_9PEZI</name>
<reference evidence="4" key="3">
    <citation type="submission" date="2025-04" db="UniProtKB">
        <authorList>
            <consortium name="RefSeq"/>
        </authorList>
    </citation>
    <scope>IDENTIFICATION</scope>
    <source>
        <strain evidence="4">CBS 304.34</strain>
    </source>
</reference>
<evidence type="ECO:0000256" key="1">
    <source>
        <dbReference type="SAM" id="MobiDB-lite"/>
    </source>
</evidence>
<feature type="compositionally biased region" description="Low complexity" evidence="1">
    <location>
        <begin position="58"/>
        <end position="67"/>
    </location>
</feature>
<proteinExistence type="predicted"/>
<dbReference type="Proteomes" id="UP000504636">
    <property type="component" value="Unplaced"/>
</dbReference>
<feature type="region of interest" description="Disordered" evidence="1">
    <location>
        <begin position="47"/>
        <end position="122"/>
    </location>
</feature>
<dbReference type="RefSeq" id="XP_033571062.1">
    <property type="nucleotide sequence ID" value="XM_033726866.1"/>
</dbReference>
<dbReference type="OrthoDB" id="10455786at2759"/>
<reference evidence="2 4" key="1">
    <citation type="journal article" date="2020" name="Stud. Mycol.">
        <title>101 Dothideomycetes genomes: a test case for predicting lifestyles and emergence of pathogens.</title>
        <authorList>
            <person name="Haridas S."/>
            <person name="Albert R."/>
            <person name="Binder M."/>
            <person name="Bloem J."/>
            <person name="Labutti K."/>
            <person name="Salamov A."/>
            <person name="Andreopoulos B."/>
            <person name="Baker S."/>
            <person name="Barry K."/>
            <person name="Bills G."/>
            <person name="Bluhm B."/>
            <person name="Cannon C."/>
            <person name="Castanera R."/>
            <person name="Culley D."/>
            <person name="Daum C."/>
            <person name="Ezra D."/>
            <person name="Gonzalez J."/>
            <person name="Henrissat B."/>
            <person name="Kuo A."/>
            <person name="Liang C."/>
            <person name="Lipzen A."/>
            <person name="Lutzoni F."/>
            <person name="Magnuson J."/>
            <person name="Mondo S."/>
            <person name="Nolan M."/>
            <person name="Ohm R."/>
            <person name="Pangilinan J."/>
            <person name="Park H.-J."/>
            <person name="Ramirez L."/>
            <person name="Alfaro M."/>
            <person name="Sun H."/>
            <person name="Tritt A."/>
            <person name="Yoshinaga Y."/>
            <person name="Zwiers L.-H."/>
            <person name="Turgeon B."/>
            <person name="Goodwin S."/>
            <person name="Spatafora J."/>
            <person name="Crous P."/>
            <person name="Grigoriev I."/>
        </authorList>
    </citation>
    <scope>NUCLEOTIDE SEQUENCE</scope>
    <source>
        <strain evidence="2 4">CBS 304.34</strain>
    </source>
</reference>
<feature type="region of interest" description="Disordered" evidence="1">
    <location>
        <begin position="288"/>
        <end position="310"/>
    </location>
</feature>
<sequence length="310" mass="34713">MRPKYRNLAAMLRSPSQTFLPSSGDSSPGDCEPKAVKFMLTVDDCDEAPTPQPPCFLPSYSSAATSSPPSPNPMYAQPVLSESKISANHSNHNDSDSEAYEEPDHTPRSPIKHKPGKRYYAHALTEAERESLRRGGGVKKWTNADLLLKGNRSQDLKEQWMIDEDLERERERQFFEQREREHQQARMSRSSSPSRPASIEVRKARPPRRANRPLSLLSLSSIAATLPATNQRRPSPLWETTSPEEPRAVLGRTFDDFLLPVPTSDEPDAYALAKAGDEFDNEEMLKGRVLDGTAEMKEGASRPLDLEKGK</sequence>
<evidence type="ECO:0000313" key="2">
    <source>
        <dbReference type="EMBL" id="KAF2804098.1"/>
    </source>
</evidence>
<accession>A0A6A6Y6E0</accession>
<protein>
    <submittedName>
        <fullName evidence="2 4">Uncharacterized protein</fullName>
    </submittedName>
</protein>
<feature type="compositionally biased region" description="Low complexity" evidence="1">
    <location>
        <begin position="185"/>
        <end position="198"/>
    </location>
</feature>
<feature type="region of interest" description="Disordered" evidence="1">
    <location>
        <begin position="174"/>
        <end position="246"/>
    </location>
</feature>
<dbReference type="AlphaFoldDB" id="A0A6A6Y6E0"/>
<dbReference type="GeneID" id="54467759"/>
<feature type="compositionally biased region" description="Basic residues" evidence="1">
    <location>
        <begin position="110"/>
        <end position="120"/>
    </location>
</feature>
<reference evidence="4" key="2">
    <citation type="submission" date="2020-04" db="EMBL/GenBank/DDBJ databases">
        <authorList>
            <consortium name="NCBI Genome Project"/>
        </authorList>
    </citation>
    <scope>NUCLEOTIDE SEQUENCE</scope>
    <source>
        <strain evidence="4">CBS 304.34</strain>
    </source>
</reference>